<dbReference type="NCBIfam" id="TIGR02605">
    <property type="entry name" value="CxxC_CxxC_SSSS"/>
    <property type="match status" value="1"/>
</dbReference>
<dbReference type="AlphaFoldDB" id="A0A5C4U3G4"/>
<reference evidence="3 4" key="1">
    <citation type="submission" date="2019-06" db="EMBL/GenBank/DDBJ databases">
        <authorList>
            <person name="Li J."/>
        </authorList>
    </citation>
    <scope>NUCLEOTIDE SEQUENCE [LARGE SCALE GENOMIC DNA]</scope>
    <source>
        <strain evidence="3 4">LMG 28165</strain>
    </source>
</reference>
<organism evidence="3 4">
    <name type="scientific">Corynebacterium tapiri</name>
    <dbReference type="NCBI Taxonomy" id="1448266"/>
    <lineage>
        <taxon>Bacteria</taxon>
        <taxon>Bacillati</taxon>
        <taxon>Actinomycetota</taxon>
        <taxon>Actinomycetes</taxon>
        <taxon>Mycobacteriales</taxon>
        <taxon>Corynebacteriaceae</taxon>
        <taxon>Corynebacterium</taxon>
    </lineage>
</organism>
<evidence type="ECO:0000256" key="1">
    <source>
        <dbReference type="SAM" id="MobiDB-lite"/>
    </source>
</evidence>
<dbReference type="InterPro" id="IPR013429">
    <property type="entry name" value="Regulatory_FmdB_Zinc_ribbon"/>
</dbReference>
<dbReference type="OrthoDB" id="9792898at2"/>
<accession>A0A5C4U3G4</accession>
<sequence>MHQVKRSEAMPFYEFACPDGHRNERLMSMSAAEREIDCPDCGSRAQRVVSVIGSLPSQPGISAAMDNAARSAHEPAVVNSIPRAGNARPTPVSRNPLHSHLPKP</sequence>
<feature type="domain" description="Putative regulatory protein FmdB zinc ribbon" evidence="2">
    <location>
        <begin position="10"/>
        <end position="50"/>
    </location>
</feature>
<dbReference type="Proteomes" id="UP000312032">
    <property type="component" value="Unassembled WGS sequence"/>
</dbReference>
<comment type="caution">
    <text evidence="3">The sequence shown here is derived from an EMBL/GenBank/DDBJ whole genome shotgun (WGS) entry which is preliminary data.</text>
</comment>
<keyword evidence="4" id="KW-1185">Reference proteome</keyword>
<name>A0A5C4U3G4_9CORY</name>
<dbReference type="SMART" id="SM00834">
    <property type="entry name" value="CxxC_CXXC_SSSS"/>
    <property type="match status" value="1"/>
</dbReference>
<evidence type="ECO:0000259" key="2">
    <source>
        <dbReference type="SMART" id="SM00834"/>
    </source>
</evidence>
<dbReference type="EMBL" id="VDHJ01000010">
    <property type="protein sequence ID" value="TNL96670.1"/>
    <property type="molecule type" value="Genomic_DNA"/>
</dbReference>
<feature type="region of interest" description="Disordered" evidence="1">
    <location>
        <begin position="65"/>
        <end position="104"/>
    </location>
</feature>
<evidence type="ECO:0000313" key="3">
    <source>
        <dbReference type="EMBL" id="TNL96670.1"/>
    </source>
</evidence>
<evidence type="ECO:0000313" key="4">
    <source>
        <dbReference type="Proteomes" id="UP000312032"/>
    </source>
</evidence>
<dbReference type="Pfam" id="PF09723">
    <property type="entry name" value="Zn_ribbon_8"/>
    <property type="match status" value="1"/>
</dbReference>
<gene>
    <name evidence="3" type="ORF">FHE74_08205</name>
</gene>
<protein>
    <submittedName>
        <fullName evidence="3">Zinc ribbon domain-containing protein</fullName>
    </submittedName>
</protein>
<proteinExistence type="predicted"/>